<feature type="region of interest" description="Disordered" evidence="8">
    <location>
        <begin position="101"/>
        <end position="136"/>
    </location>
</feature>
<evidence type="ECO:0000256" key="2">
    <source>
        <dbReference type="ARBA" id="ARBA00010349"/>
    </source>
</evidence>
<dbReference type="Proteomes" id="UP001143981">
    <property type="component" value="Unassembled WGS sequence"/>
</dbReference>
<dbReference type="OrthoDB" id="19209at2759"/>
<keyword evidence="5 7" id="KW-0733">Signal recognition particle</keyword>
<dbReference type="GO" id="GO:0005786">
    <property type="term" value="C:signal recognition particle, endoplasmic reticulum targeting"/>
    <property type="evidence" value="ECO:0007669"/>
    <property type="project" value="UniProtKB-UniRule"/>
</dbReference>
<keyword evidence="10" id="KW-1185">Reference proteome</keyword>
<dbReference type="Pfam" id="PF02290">
    <property type="entry name" value="SRP14"/>
    <property type="match status" value="1"/>
</dbReference>
<dbReference type="GO" id="GO:0008312">
    <property type="term" value="F:7S RNA binding"/>
    <property type="evidence" value="ECO:0007669"/>
    <property type="project" value="UniProtKB-UniRule"/>
</dbReference>
<evidence type="ECO:0000313" key="9">
    <source>
        <dbReference type="EMBL" id="KAJ1726964.1"/>
    </source>
</evidence>
<comment type="similarity">
    <text evidence="2 7">Belongs to the SRP14 family.</text>
</comment>
<dbReference type="EMBL" id="JANBOI010001282">
    <property type="protein sequence ID" value="KAJ1726964.1"/>
    <property type="molecule type" value="Genomic_DNA"/>
</dbReference>
<dbReference type="GO" id="GO:0030942">
    <property type="term" value="F:endoplasmic reticulum signal peptide binding"/>
    <property type="evidence" value="ECO:0007669"/>
    <property type="project" value="UniProtKB-UniRule"/>
</dbReference>
<feature type="compositionally biased region" description="Low complexity" evidence="8">
    <location>
        <begin position="120"/>
        <end position="136"/>
    </location>
</feature>
<feature type="compositionally biased region" description="Basic residues" evidence="8">
    <location>
        <begin position="105"/>
        <end position="119"/>
    </location>
</feature>
<keyword evidence="4 7" id="KW-0694">RNA-binding</keyword>
<comment type="function">
    <text evidence="7">Component of the signal recognition particle (SRP) complex, a ribonucleoprotein complex that mediates the cotranslational targeting of secretory and membrane proteins to the endoplasmic reticulum (ER).</text>
</comment>
<evidence type="ECO:0000256" key="1">
    <source>
        <dbReference type="ARBA" id="ARBA00004496"/>
    </source>
</evidence>
<keyword evidence="3 7" id="KW-0963">Cytoplasm</keyword>
<evidence type="ECO:0000313" key="10">
    <source>
        <dbReference type="Proteomes" id="UP001143981"/>
    </source>
</evidence>
<comment type="caution">
    <text evidence="9">The sequence shown here is derived from an EMBL/GenBank/DDBJ whole genome shotgun (WGS) entry which is preliminary data.</text>
</comment>
<evidence type="ECO:0000256" key="3">
    <source>
        <dbReference type="ARBA" id="ARBA00022490"/>
    </source>
</evidence>
<accession>A0A9W8CX69</accession>
<gene>
    <name evidence="9" type="ORF">LPJ61_004843</name>
</gene>
<dbReference type="SUPFAM" id="SSF54762">
    <property type="entry name" value="Signal recognition particle alu RNA binding heterodimer, SRP9/14"/>
    <property type="match status" value="1"/>
</dbReference>
<reference evidence="9" key="1">
    <citation type="submission" date="2022-07" db="EMBL/GenBank/DDBJ databases">
        <title>Phylogenomic reconstructions and comparative analyses of Kickxellomycotina fungi.</title>
        <authorList>
            <person name="Reynolds N.K."/>
            <person name="Stajich J.E."/>
            <person name="Barry K."/>
            <person name="Grigoriev I.V."/>
            <person name="Crous P."/>
            <person name="Smith M.E."/>
        </authorList>
    </citation>
    <scope>NUCLEOTIDE SEQUENCE</scope>
    <source>
        <strain evidence="9">BCRC 34381</strain>
    </source>
</reference>
<comment type="subcellular location">
    <subcellularLocation>
        <location evidence="1 7">Cytoplasm</location>
    </subcellularLocation>
</comment>
<proteinExistence type="inferred from homology"/>
<evidence type="ECO:0000256" key="4">
    <source>
        <dbReference type="ARBA" id="ARBA00022884"/>
    </source>
</evidence>
<sequence>MTALAELFAATKDTGGVTVTLKRYDFQGVKEERQKKRARRSEGEEALQLLAGRMSLGDKEYATLVRAATEKRKISTLVAPAELDEFLARLHGMVLNNAHSIKKSERLRRKKAAAKKQAKAKQQQRQASAGASAKAT</sequence>
<protein>
    <recommendedName>
        <fullName evidence="7">Signal recognition particle subunit SRP14</fullName>
    </recommendedName>
    <alternativeName>
        <fullName evidence="7">Signal recognition particle 14 kDa protein</fullName>
    </alternativeName>
</protein>
<dbReference type="PANTHER" id="PTHR12013">
    <property type="entry name" value="SIGNAL RECOGNITION PARTICLE 14 KD PROTEIN"/>
    <property type="match status" value="1"/>
</dbReference>
<dbReference type="Gene3D" id="3.30.720.10">
    <property type="entry name" value="Signal recognition particle alu RNA binding heterodimer, srp9/1"/>
    <property type="match status" value="1"/>
</dbReference>
<organism evidence="9 10">
    <name type="scientific">Coemansia biformis</name>
    <dbReference type="NCBI Taxonomy" id="1286918"/>
    <lineage>
        <taxon>Eukaryota</taxon>
        <taxon>Fungi</taxon>
        <taxon>Fungi incertae sedis</taxon>
        <taxon>Zoopagomycota</taxon>
        <taxon>Kickxellomycotina</taxon>
        <taxon>Kickxellomycetes</taxon>
        <taxon>Kickxellales</taxon>
        <taxon>Kickxellaceae</taxon>
        <taxon>Coemansia</taxon>
    </lineage>
</organism>
<dbReference type="InterPro" id="IPR003210">
    <property type="entry name" value="Signal_recog_particle_SRP14"/>
</dbReference>
<evidence type="ECO:0000256" key="8">
    <source>
        <dbReference type="SAM" id="MobiDB-lite"/>
    </source>
</evidence>
<evidence type="ECO:0000256" key="6">
    <source>
        <dbReference type="ARBA" id="ARBA00023274"/>
    </source>
</evidence>
<name>A0A9W8CX69_9FUNG</name>
<comment type="subunit">
    <text evidence="7">Component of a fungal signal recognition particle (SRP) complex that consists of a 7SL RNA molecule (scR1) and at least six protein subunits: SRP72, SRP68, SRP54, SEC65, SRP21 and SRP14.</text>
</comment>
<dbReference type="InterPro" id="IPR009018">
    <property type="entry name" value="Signal_recog_particle_SRP9/14"/>
</dbReference>
<dbReference type="GO" id="GO:0006614">
    <property type="term" value="P:SRP-dependent cotranslational protein targeting to membrane"/>
    <property type="evidence" value="ECO:0007669"/>
    <property type="project" value="UniProtKB-UniRule"/>
</dbReference>
<evidence type="ECO:0000256" key="7">
    <source>
        <dbReference type="RuleBase" id="RU368100"/>
    </source>
</evidence>
<dbReference type="AlphaFoldDB" id="A0A9W8CX69"/>
<evidence type="ECO:0000256" key="5">
    <source>
        <dbReference type="ARBA" id="ARBA00023135"/>
    </source>
</evidence>
<keyword evidence="6 7" id="KW-0687">Ribonucleoprotein</keyword>